<proteinExistence type="inferred from homology"/>
<dbReference type="GO" id="GO:0000287">
    <property type="term" value="F:magnesium ion binding"/>
    <property type="evidence" value="ECO:0007669"/>
    <property type="project" value="InterPro"/>
</dbReference>
<evidence type="ECO:0000259" key="6">
    <source>
        <dbReference type="Pfam" id="PF02776"/>
    </source>
</evidence>
<dbReference type="CDD" id="cd07035">
    <property type="entry name" value="TPP_PYR_POX_like"/>
    <property type="match status" value="1"/>
</dbReference>
<dbReference type="SUPFAM" id="SSF52467">
    <property type="entry name" value="DHS-like NAD/FAD-binding domain"/>
    <property type="match status" value="1"/>
</dbReference>
<dbReference type="GO" id="GO:0005948">
    <property type="term" value="C:acetolactate synthase complex"/>
    <property type="evidence" value="ECO:0007669"/>
    <property type="project" value="TreeGrafter"/>
</dbReference>
<dbReference type="PANTHER" id="PTHR18968:SF167">
    <property type="entry name" value="ACETOLACTATE SYNTHASE LARGE SUBUNIT ILVB2-RELATED"/>
    <property type="match status" value="1"/>
</dbReference>
<dbReference type="SUPFAM" id="SSF52518">
    <property type="entry name" value="Thiamin diphosphate-binding fold (THDP-binding)"/>
    <property type="match status" value="2"/>
</dbReference>
<dbReference type="GO" id="GO:0030976">
    <property type="term" value="F:thiamine pyrophosphate binding"/>
    <property type="evidence" value="ECO:0007669"/>
    <property type="project" value="InterPro"/>
</dbReference>
<organism evidence="7">
    <name type="scientific">uncultured delta proteobacterium</name>
    <dbReference type="NCBI Taxonomy" id="34034"/>
    <lineage>
        <taxon>Bacteria</taxon>
        <taxon>Deltaproteobacteria</taxon>
        <taxon>environmental samples</taxon>
    </lineage>
</organism>
<dbReference type="InterPro" id="IPR012001">
    <property type="entry name" value="Thiamin_PyroP_enz_TPP-bd_dom"/>
</dbReference>
<dbReference type="GO" id="GO:0009099">
    <property type="term" value="P:L-valine biosynthetic process"/>
    <property type="evidence" value="ECO:0007669"/>
    <property type="project" value="TreeGrafter"/>
</dbReference>
<evidence type="ECO:0000313" key="7">
    <source>
        <dbReference type="EMBL" id="SBV97317.1"/>
    </source>
</evidence>
<dbReference type="GO" id="GO:0009097">
    <property type="term" value="P:isoleucine biosynthetic process"/>
    <property type="evidence" value="ECO:0007669"/>
    <property type="project" value="TreeGrafter"/>
</dbReference>
<feature type="domain" description="Thiamine pyrophosphate enzyme central" evidence="4">
    <location>
        <begin position="199"/>
        <end position="333"/>
    </location>
</feature>
<gene>
    <name evidence="7" type="ORF">KL86DPRO_11196</name>
</gene>
<reference evidence="7" key="1">
    <citation type="submission" date="2016-04" db="EMBL/GenBank/DDBJ databases">
        <authorList>
            <person name="Evans L.H."/>
            <person name="Alamgir A."/>
            <person name="Owens N."/>
            <person name="Weber N.D."/>
            <person name="Virtaneva K."/>
            <person name="Barbian K."/>
            <person name="Babar A."/>
            <person name="Rosenke K."/>
        </authorList>
    </citation>
    <scope>NUCLEOTIDE SEQUENCE</scope>
    <source>
        <strain evidence="7">86</strain>
    </source>
</reference>
<dbReference type="InterPro" id="IPR011766">
    <property type="entry name" value="TPP_enzyme_TPP-bd"/>
</dbReference>
<comment type="similarity">
    <text evidence="1 3">Belongs to the TPP enzyme family.</text>
</comment>
<dbReference type="CDD" id="cd00568">
    <property type="entry name" value="TPP_enzymes"/>
    <property type="match status" value="1"/>
</dbReference>
<evidence type="ECO:0000256" key="3">
    <source>
        <dbReference type="RuleBase" id="RU362132"/>
    </source>
</evidence>
<feature type="domain" description="Thiamine pyrophosphate enzyme N-terminal TPP-binding" evidence="6">
    <location>
        <begin position="8"/>
        <end position="116"/>
    </location>
</feature>
<dbReference type="GO" id="GO:0003984">
    <property type="term" value="F:acetolactate synthase activity"/>
    <property type="evidence" value="ECO:0007669"/>
    <property type="project" value="TreeGrafter"/>
</dbReference>
<dbReference type="Pfam" id="PF02776">
    <property type="entry name" value="TPP_enzyme_N"/>
    <property type="match status" value="1"/>
</dbReference>
<name>A0A212JCZ0_9DELT</name>
<dbReference type="Gene3D" id="3.40.50.970">
    <property type="match status" value="2"/>
</dbReference>
<dbReference type="InterPro" id="IPR045229">
    <property type="entry name" value="TPP_enz"/>
</dbReference>
<evidence type="ECO:0000256" key="1">
    <source>
        <dbReference type="ARBA" id="ARBA00007812"/>
    </source>
</evidence>
<protein>
    <submittedName>
        <fullName evidence="7">Putative acetolactate synthase large subunit</fullName>
    </submittedName>
</protein>
<evidence type="ECO:0000256" key="2">
    <source>
        <dbReference type="ARBA" id="ARBA00023052"/>
    </source>
</evidence>
<dbReference type="PANTHER" id="PTHR18968">
    <property type="entry name" value="THIAMINE PYROPHOSPHATE ENZYMES"/>
    <property type="match status" value="1"/>
</dbReference>
<dbReference type="AlphaFoldDB" id="A0A212JCZ0"/>
<dbReference type="Gene3D" id="3.40.50.1220">
    <property type="entry name" value="TPP-binding domain"/>
    <property type="match status" value="1"/>
</dbReference>
<keyword evidence="2 3" id="KW-0786">Thiamine pyrophosphate</keyword>
<evidence type="ECO:0000259" key="4">
    <source>
        <dbReference type="Pfam" id="PF00205"/>
    </source>
</evidence>
<dbReference type="GO" id="GO:0050660">
    <property type="term" value="F:flavin adenine dinucleotide binding"/>
    <property type="evidence" value="ECO:0007669"/>
    <property type="project" value="TreeGrafter"/>
</dbReference>
<dbReference type="Pfam" id="PF02775">
    <property type="entry name" value="TPP_enzyme_C"/>
    <property type="match status" value="1"/>
</dbReference>
<feature type="domain" description="Thiamine pyrophosphate enzyme TPP-binding" evidence="5">
    <location>
        <begin position="399"/>
        <end position="550"/>
    </location>
</feature>
<dbReference type="InterPro" id="IPR012000">
    <property type="entry name" value="Thiamin_PyroP_enz_cen_dom"/>
</dbReference>
<dbReference type="InterPro" id="IPR029061">
    <property type="entry name" value="THDP-binding"/>
</dbReference>
<evidence type="ECO:0000259" key="5">
    <source>
        <dbReference type="Pfam" id="PF02775"/>
    </source>
</evidence>
<sequence>MALEKGIKGSEFLAKTLKGYGTTHVFLVEAILRRTMVELEKLGVRRIVAHSEKAAAYMADGYARVSRKVGVCFAQSVGAANLASGLQDAFLANAPVLAFTGQKPPMFQHRNAYQEIIHRPLFEPVTKYNVSLTEPGQLPLYLRQAFREATSGCPGPVHIDLPDNLGFFIDNSTIFEEPAAEESFMAAPSYRIPPCREDVAAAVKELMAAERPVIVAGGGAVFSGAGAEVTALAELLDIPVAVSVDGKGSIADNHPLSLGPVGNYARACANEIVSQADLVLYVGCGTGDQVTRNWTIPAKGTRIIQIDIDPLELGRNYPNTLGLLGDARLTLAAMAAAIGAKRSNAGSRAGWADQAARAVAAWRKSLEPLRASDAVPIRAERLCAELEKVLPEDAVLVSDTGFSAIWTAAMVDCNHPGQRYIRAAGGSLGWGYPAALGAKCAVGERPVICFTGDGAIWYHIAEMETAVRHNIATVTVLNNNGGFGQCLGGIRAAYGDGPGRKEDLYAFTPVNFSNLAREIGCNAVRAEKPADIGPAIRDALGSGRPSVVEVLTDIECSPWGG</sequence>
<dbReference type="EMBL" id="FLUQ01000001">
    <property type="protein sequence ID" value="SBV97317.1"/>
    <property type="molecule type" value="Genomic_DNA"/>
</dbReference>
<accession>A0A212JCZ0</accession>
<dbReference type="Pfam" id="PF00205">
    <property type="entry name" value="TPP_enzyme_M"/>
    <property type="match status" value="1"/>
</dbReference>
<dbReference type="InterPro" id="IPR029035">
    <property type="entry name" value="DHS-like_NAD/FAD-binding_dom"/>
</dbReference>